<protein>
    <recommendedName>
        <fullName evidence="3">Phosphohistidine phosphatase</fullName>
    </recommendedName>
</protein>
<keyword evidence="2" id="KW-1185">Reference proteome</keyword>
<comment type="caution">
    <text evidence="1">The sequence shown here is derived from an EMBL/GenBank/DDBJ whole genome shotgun (WGS) entry which is preliminary data.</text>
</comment>
<sequence>MISLILKYSYFLFYLMKKLFLLRHADAPFNSSQSDFDRALSKKGKEECLYLNKYFLNNPVPELILCSNAIRTKQTAEIVLNNLSDKTNLIFKQELYNSSINNLISIIEDTNDDINTLMVIGHNPSITLLSEILSPTNKHVFPEVSDYAITAKLVVLNIDTNNWFPLTNYQTSILDLVFHKTY</sequence>
<dbReference type="CDD" id="cd07040">
    <property type="entry name" value="HP"/>
    <property type="match status" value="1"/>
</dbReference>
<gene>
    <name evidence="1" type="ORF">NF27_BK00980</name>
</gene>
<name>A0A0C1MVE7_9RICK</name>
<evidence type="ECO:0000313" key="2">
    <source>
        <dbReference type="Proteomes" id="UP000031258"/>
    </source>
</evidence>
<dbReference type="Proteomes" id="UP000031258">
    <property type="component" value="Unassembled WGS sequence"/>
</dbReference>
<dbReference type="EMBL" id="JSWE01000036">
    <property type="protein sequence ID" value="KIE06177.1"/>
    <property type="molecule type" value="Genomic_DNA"/>
</dbReference>
<dbReference type="Gene3D" id="3.40.50.1240">
    <property type="entry name" value="Phosphoglycerate mutase-like"/>
    <property type="match status" value="1"/>
</dbReference>
<dbReference type="STRING" id="86105.NF27_BK00980"/>
<accession>A0A0C1MVE7</accession>
<dbReference type="PANTHER" id="PTHR47623">
    <property type="entry name" value="OS09G0287300 PROTEIN"/>
    <property type="match status" value="1"/>
</dbReference>
<dbReference type="PANTHER" id="PTHR47623:SF1">
    <property type="entry name" value="OS09G0287300 PROTEIN"/>
    <property type="match status" value="1"/>
</dbReference>
<organism evidence="1 2">
    <name type="scientific">Candidatus Jidaibacter acanthamoebae</name>
    <dbReference type="NCBI Taxonomy" id="86105"/>
    <lineage>
        <taxon>Bacteria</taxon>
        <taxon>Pseudomonadati</taxon>
        <taxon>Pseudomonadota</taxon>
        <taxon>Alphaproteobacteria</taxon>
        <taxon>Rickettsiales</taxon>
        <taxon>Candidatus Midichloriaceae</taxon>
        <taxon>Candidatus Jidaibacter</taxon>
    </lineage>
</organism>
<evidence type="ECO:0000313" key="1">
    <source>
        <dbReference type="EMBL" id="KIE06177.1"/>
    </source>
</evidence>
<proteinExistence type="predicted"/>
<reference evidence="1 2" key="1">
    <citation type="submission" date="2014-11" db="EMBL/GenBank/DDBJ databases">
        <title>A Rickettsiales Symbiont of Amoebae With Ancient Features.</title>
        <authorList>
            <person name="Schulz F."/>
            <person name="Martijn J."/>
            <person name="Wascher F."/>
            <person name="Kostanjsek R."/>
            <person name="Ettema T.J."/>
            <person name="Horn M."/>
        </authorList>
    </citation>
    <scope>NUCLEOTIDE SEQUENCE [LARGE SCALE GENOMIC DNA]</scope>
    <source>
        <strain evidence="1 2">UWC36</strain>
    </source>
</reference>
<dbReference type="InterPro" id="IPR029033">
    <property type="entry name" value="His_PPase_superfam"/>
</dbReference>
<dbReference type="InterPro" id="IPR013078">
    <property type="entry name" value="His_Pase_superF_clade-1"/>
</dbReference>
<dbReference type="AlphaFoldDB" id="A0A0C1MVE7"/>
<evidence type="ECO:0008006" key="3">
    <source>
        <dbReference type="Google" id="ProtNLM"/>
    </source>
</evidence>
<dbReference type="SUPFAM" id="SSF53254">
    <property type="entry name" value="Phosphoglycerate mutase-like"/>
    <property type="match status" value="1"/>
</dbReference>
<dbReference type="Pfam" id="PF00300">
    <property type="entry name" value="His_Phos_1"/>
    <property type="match status" value="1"/>
</dbReference>